<evidence type="ECO:0000313" key="2">
    <source>
        <dbReference type="EMBL" id="UBF23428.1"/>
    </source>
</evidence>
<reference evidence="2" key="1">
    <citation type="submission" date="2021-05" db="EMBL/GenBank/DDBJ databases">
        <title>Diversity, taxonomy and evolution of archaeal viruses of the class Caudoviricetes.</title>
        <authorList>
            <person name="Liu Y."/>
            <person name="Demina T.A."/>
            <person name="Roux S."/>
            <person name="Aiewsakun P."/>
            <person name="Kazlauskas D."/>
            <person name="Simmonds P."/>
            <person name="Prangishvili D."/>
            <person name="Oksanen H.M."/>
            <person name="Krupovic M."/>
        </authorList>
    </citation>
    <scope>NUCLEOTIDE SEQUENCE</scope>
    <source>
        <strain evidence="2">HATV-3/30</strain>
    </source>
</reference>
<keyword evidence="3" id="KW-1185">Reference proteome</keyword>
<evidence type="ECO:0000256" key="1">
    <source>
        <dbReference type="SAM" id="MobiDB-lite"/>
    </source>
</evidence>
<dbReference type="EMBL" id="MZ334527">
    <property type="protein sequence ID" value="UBF23428.1"/>
    <property type="molecule type" value="Genomic_DNA"/>
</dbReference>
<protein>
    <submittedName>
        <fullName evidence="2">Uncharacterized protein</fullName>
    </submittedName>
</protein>
<evidence type="ECO:0000313" key="3">
    <source>
        <dbReference type="Proteomes" id="UP000827845"/>
    </source>
</evidence>
<gene>
    <name evidence="2" type="ORF">HATV-3_gp78</name>
</gene>
<sequence length="58" mass="6234">MPCEQCGNAVEMLEQEGGTEQGQFKETYECVNCAAKGKISGEASDSPTDWNRSGGVFK</sequence>
<proteinExistence type="predicted"/>
<dbReference type="Proteomes" id="UP000827845">
    <property type="component" value="Segment"/>
</dbReference>
<organism evidence="2 3">
    <name type="scientific">Haloarcula tailed virus 3</name>
    <dbReference type="NCBI Taxonomy" id="2877990"/>
    <lineage>
        <taxon>Viruses</taxon>
        <taxon>Duplodnaviria</taxon>
        <taxon>Heunggongvirae</taxon>
        <taxon>Uroviricota</taxon>
        <taxon>Caudoviricetes</taxon>
        <taxon>Kirjokansivirales</taxon>
        <taxon>Pyrstoviridae</taxon>
        <taxon>Hatrivirus</taxon>
        <taxon>Hatrivirus caudatum</taxon>
        <taxon>Hatrivirus HATV3</taxon>
    </lineage>
</organism>
<name>A0AAE8Y1X6_9CAUD</name>
<feature type="region of interest" description="Disordered" evidence="1">
    <location>
        <begin position="39"/>
        <end position="58"/>
    </location>
</feature>
<accession>A0AAE8Y1X6</accession>